<dbReference type="InterPro" id="IPR001650">
    <property type="entry name" value="Helicase_C-like"/>
</dbReference>
<evidence type="ECO:0000256" key="7">
    <source>
        <dbReference type="ARBA" id="ARBA00022833"/>
    </source>
</evidence>
<dbReference type="HAMAP" id="MF_00983">
    <property type="entry name" value="PriA"/>
    <property type="match status" value="1"/>
</dbReference>
<comment type="similarity">
    <text evidence="11">Belongs to the helicase family. PriA subfamily.</text>
</comment>
<reference evidence="14" key="1">
    <citation type="journal article" date="2019" name="Int. J. Syst. Evol. Microbiol.">
        <title>The Global Catalogue of Microorganisms (GCM) 10K type strain sequencing project: providing services to taxonomists for standard genome sequencing and annotation.</title>
        <authorList>
            <consortium name="The Broad Institute Genomics Platform"/>
            <consortium name="The Broad Institute Genome Sequencing Center for Infectious Disease"/>
            <person name="Wu L."/>
            <person name="Ma J."/>
        </authorList>
    </citation>
    <scope>NUCLEOTIDE SEQUENCE [LARGE SCALE GENOMIC DNA]</scope>
    <source>
        <strain evidence="14">KCTC 22558</strain>
    </source>
</reference>
<dbReference type="Pfam" id="PF00271">
    <property type="entry name" value="Helicase_C"/>
    <property type="match status" value="1"/>
</dbReference>
<keyword evidence="1 11" id="KW-0639">Primosome</keyword>
<comment type="function">
    <text evidence="11">Initiates the restart of stalled replication forks, which reloads the replicative helicase on sites other than the origin of replication. Recognizes and binds to abandoned replication forks and remodels them to uncover a helicase loading site. Promotes assembly of the primosome at these replication forks.</text>
</comment>
<keyword evidence="3 11" id="KW-0479">Metal-binding</keyword>
<dbReference type="InterPro" id="IPR041222">
    <property type="entry name" value="PriA_3primeBD"/>
</dbReference>
<evidence type="ECO:0000256" key="8">
    <source>
        <dbReference type="ARBA" id="ARBA00022840"/>
    </source>
</evidence>
<comment type="subunit">
    <text evidence="11">Component of the replication restart primosome.</text>
</comment>
<evidence type="ECO:0000256" key="6">
    <source>
        <dbReference type="ARBA" id="ARBA00022806"/>
    </source>
</evidence>
<dbReference type="EC" id="5.6.2.4" evidence="11"/>
<keyword evidence="6 11" id="KW-0347">Helicase</keyword>
<feature type="domain" description="Helicase ATP-binding" evidence="12">
    <location>
        <begin position="216"/>
        <end position="382"/>
    </location>
</feature>
<feature type="binding site" evidence="11">
    <location>
        <position position="481"/>
    </location>
    <ligand>
        <name>Zn(2+)</name>
        <dbReference type="ChEBI" id="CHEBI:29105"/>
        <label>1</label>
    </ligand>
</feature>
<name>A0ABQ3C5U2_9GAMM</name>
<dbReference type="NCBIfam" id="NF004067">
    <property type="entry name" value="PRK05580.1-4"/>
    <property type="match status" value="1"/>
</dbReference>
<evidence type="ECO:0000256" key="2">
    <source>
        <dbReference type="ARBA" id="ARBA00022705"/>
    </source>
</evidence>
<comment type="caution">
    <text evidence="13">The sequence shown here is derived from an EMBL/GenBank/DDBJ whole genome shotgun (WGS) entry which is preliminary data.</text>
</comment>
<evidence type="ECO:0000259" key="12">
    <source>
        <dbReference type="PROSITE" id="PS51192"/>
    </source>
</evidence>
<evidence type="ECO:0000313" key="13">
    <source>
        <dbReference type="EMBL" id="GGZ69801.1"/>
    </source>
</evidence>
<dbReference type="SMART" id="SM00490">
    <property type="entry name" value="HELICc"/>
    <property type="match status" value="1"/>
</dbReference>
<dbReference type="PANTHER" id="PTHR30580:SF0">
    <property type="entry name" value="PRIMOSOMAL PROTEIN N"/>
    <property type="match status" value="1"/>
</dbReference>
<dbReference type="Gene3D" id="3.40.50.300">
    <property type="entry name" value="P-loop containing nucleotide triphosphate hydrolases"/>
    <property type="match status" value="2"/>
</dbReference>
<dbReference type="RefSeq" id="WP_189450512.1">
    <property type="nucleotide sequence ID" value="NZ_BMXY01000004.1"/>
</dbReference>
<comment type="cofactor">
    <cofactor evidence="11">
        <name>Zn(2+)</name>
        <dbReference type="ChEBI" id="CHEBI:29105"/>
    </cofactor>
    <text evidence="11">Binds 2 zinc ions per subunit.</text>
</comment>
<dbReference type="Proteomes" id="UP000643403">
    <property type="component" value="Unassembled WGS sequence"/>
</dbReference>
<sequence>MPVTPPPTPSNPTRAVWKVAIGGLPLPRLFDYRPIEGDDGAVPGCRVRVPFGSRERIGVIAAVGPADDDGADLKPALERLDATPLLAGELWDSLRWLAHYTHEPFGEVVATALPTLLRHGEPLPHTDRLGWRLSAAGVDALPRLRPGRPRRLAERLAQGEVAEDELDSLFDDWRAALRSLDGRGLVEQVVMTPATAPAQPGPEPNDEQRAAIDALLASRDAFGAFLLDGITGSGKTEVYLHAIADCLARGKQALVLVPEIGLTPQTLARFRARLGVPVYALHSGLSDGERARTWAACLRGQARVVVGTRSAVFLPLPDAGLIVVDEEHDGSYKQLDGIRYHARDFAIYRASQLNVPIVLGSATPSMESLRNARTQRYTHLHLRKRAGVAKPPAVRVIDIRKRALDAGLSNELIDALSRTLEAGGQALVFKNRRGYAPVLLCHDCGWSAECPRCDASMTVHAKGRRLQCHHCGASKRSPDACPDCGGLALQPQGAGTEKLEETLAARFPQVPVVRIDKGTTRNRDALVGHIEALGQGPGLLVGTQMLAKGHDLPGLTLVAVVGIDEGLFSADFRAPEKLAQLLVQVSGRAGRADRPGEVLLQTHHPEHPLLHTLLTGGYAQFADEELALREEVQFPPFAHMAMFRAEARDMDVANAFLVQVRAHLEATSPGAVLTTHGPLPAPMPRRAGYQRAQLVVSSNARPALHAALDAALPSIRELPEARRVRWSLDVDPVDLY</sequence>
<dbReference type="Pfam" id="PF00270">
    <property type="entry name" value="DEAD"/>
    <property type="match status" value="1"/>
</dbReference>
<proteinExistence type="inferred from homology"/>
<feature type="binding site" evidence="11">
    <location>
        <position position="471"/>
    </location>
    <ligand>
        <name>Zn(2+)</name>
        <dbReference type="ChEBI" id="CHEBI:29105"/>
        <label>2</label>
    </ligand>
</feature>
<evidence type="ECO:0000256" key="5">
    <source>
        <dbReference type="ARBA" id="ARBA00022801"/>
    </source>
</evidence>
<evidence type="ECO:0000256" key="10">
    <source>
        <dbReference type="ARBA" id="ARBA00023235"/>
    </source>
</evidence>
<dbReference type="EMBL" id="BMXY01000004">
    <property type="protein sequence ID" value="GGZ69801.1"/>
    <property type="molecule type" value="Genomic_DNA"/>
</dbReference>
<protein>
    <recommendedName>
        <fullName evidence="11">Replication restart protein PriA</fullName>
    </recommendedName>
    <alternativeName>
        <fullName evidence="11">ATP-dependent DNA helicase PriA</fullName>
        <ecNumber evidence="11">5.6.2.4</ecNumber>
    </alternativeName>
    <alternativeName>
        <fullName evidence="11">DNA 3'-5' helicase PriA</fullName>
    </alternativeName>
</protein>
<evidence type="ECO:0000256" key="9">
    <source>
        <dbReference type="ARBA" id="ARBA00023125"/>
    </source>
</evidence>
<accession>A0ABQ3C5U2</accession>
<dbReference type="Gene3D" id="3.40.1440.60">
    <property type="entry name" value="PriA, 3(prime) DNA-binding domain"/>
    <property type="match status" value="1"/>
</dbReference>
<dbReference type="InterPro" id="IPR040498">
    <property type="entry name" value="PriA_CRR"/>
</dbReference>
<dbReference type="InterPro" id="IPR027417">
    <property type="entry name" value="P-loop_NTPase"/>
</dbReference>
<evidence type="ECO:0000256" key="1">
    <source>
        <dbReference type="ARBA" id="ARBA00022515"/>
    </source>
</evidence>
<keyword evidence="5 11" id="KW-0378">Hydrolase</keyword>
<keyword evidence="14" id="KW-1185">Reference proteome</keyword>
<dbReference type="PROSITE" id="PS51192">
    <property type="entry name" value="HELICASE_ATP_BIND_1"/>
    <property type="match status" value="1"/>
</dbReference>
<dbReference type="InterPro" id="IPR005259">
    <property type="entry name" value="PriA"/>
</dbReference>
<keyword evidence="2 11" id="KW-0235">DNA replication</keyword>
<dbReference type="Pfam" id="PF18074">
    <property type="entry name" value="PriA_C"/>
    <property type="match status" value="1"/>
</dbReference>
<organism evidence="13 14">
    <name type="scientific">Cognatilysobacter xinjiangensis</name>
    <dbReference type="NCBI Taxonomy" id="546892"/>
    <lineage>
        <taxon>Bacteria</taxon>
        <taxon>Pseudomonadati</taxon>
        <taxon>Pseudomonadota</taxon>
        <taxon>Gammaproteobacteria</taxon>
        <taxon>Lysobacterales</taxon>
        <taxon>Lysobacteraceae</taxon>
        <taxon>Cognatilysobacter</taxon>
    </lineage>
</organism>
<comment type="catalytic activity">
    <reaction evidence="11">
        <text>Couples ATP hydrolysis with the unwinding of duplex DNA by translocating in the 3'-5' direction.</text>
        <dbReference type="EC" id="5.6.2.4"/>
    </reaction>
</comment>
<keyword evidence="8 11" id="KW-0067">ATP-binding</keyword>
<evidence type="ECO:0000256" key="3">
    <source>
        <dbReference type="ARBA" id="ARBA00022723"/>
    </source>
</evidence>
<feature type="binding site" evidence="11">
    <location>
        <position position="453"/>
    </location>
    <ligand>
        <name>Zn(2+)</name>
        <dbReference type="ChEBI" id="CHEBI:29105"/>
        <label>2</label>
    </ligand>
</feature>
<dbReference type="NCBIfam" id="TIGR00595">
    <property type="entry name" value="priA"/>
    <property type="match status" value="1"/>
</dbReference>
<evidence type="ECO:0000313" key="14">
    <source>
        <dbReference type="Proteomes" id="UP000643403"/>
    </source>
</evidence>
<evidence type="ECO:0000256" key="11">
    <source>
        <dbReference type="HAMAP-Rule" id="MF_00983"/>
    </source>
</evidence>
<feature type="binding site" evidence="11">
    <location>
        <position position="468"/>
    </location>
    <ligand>
        <name>Zn(2+)</name>
        <dbReference type="ChEBI" id="CHEBI:29105"/>
        <label>2</label>
    </ligand>
</feature>
<keyword evidence="9 11" id="KW-0238">DNA-binding</keyword>
<keyword evidence="10 11" id="KW-0413">Isomerase</keyword>
<gene>
    <name evidence="11 13" type="primary">priA</name>
    <name evidence="13" type="ORF">GCM10008101_25030</name>
</gene>
<dbReference type="InterPro" id="IPR011545">
    <property type="entry name" value="DEAD/DEAH_box_helicase_dom"/>
</dbReference>
<comment type="catalytic activity">
    <reaction evidence="11">
        <text>ATP + H2O = ADP + phosphate + H(+)</text>
        <dbReference type="Rhea" id="RHEA:13065"/>
        <dbReference type="ChEBI" id="CHEBI:15377"/>
        <dbReference type="ChEBI" id="CHEBI:15378"/>
        <dbReference type="ChEBI" id="CHEBI:30616"/>
        <dbReference type="ChEBI" id="CHEBI:43474"/>
        <dbReference type="ChEBI" id="CHEBI:456216"/>
        <dbReference type="EC" id="5.6.2.4"/>
    </reaction>
</comment>
<keyword evidence="7 11" id="KW-0862">Zinc</keyword>
<dbReference type="CDD" id="cd17929">
    <property type="entry name" value="DEXHc_priA"/>
    <property type="match status" value="1"/>
</dbReference>
<dbReference type="Pfam" id="PF18319">
    <property type="entry name" value="Zn_ribbon_PriA"/>
    <property type="match status" value="1"/>
</dbReference>
<feature type="binding site" evidence="11">
    <location>
        <position position="450"/>
    </location>
    <ligand>
        <name>Zn(2+)</name>
        <dbReference type="ChEBI" id="CHEBI:29105"/>
        <label>2</label>
    </ligand>
</feature>
<dbReference type="SMART" id="SM00487">
    <property type="entry name" value="DEXDc"/>
    <property type="match status" value="1"/>
</dbReference>
<feature type="binding site" evidence="11">
    <location>
        <position position="484"/>
    </location>
    <ligand>
        <name>Zn(2+)</name>
        <dbReference type="ChEBI" id="CHEBI:29105"/>
        <label>1</label>
    </ligand>
</feature>
<dbReference type="InterPro" id="IPR041236">
    <property type="entry name" value="PriA_C"/>
</dbReference>
<dbReference type="SUPFAM" id="SSF52540">
    <property type="entry name" value="P-loop containing nucleoside triphosphate hydrolases"/>
    <property type="match status" value="2"/>
</dbReference>
<dbReference type="InterPro" id="IPR014001">
    <property type="entry name" value="Helicase_ATP-bd"/>
</dbReference>
<keyword evidence="4 11" id="KW-0547">Nucleotide-binding</keyword>
<dbReference type="PANTHER" id="PTHR30580">
    <property type="entry name" value="PRIMOSOMAL PROTEIN N"/>
    <property type="match status" value="1"/>
</dbReference>
<dbReference type="CDD" id="cd18804">
    <property type="entry name" value="SF2_C_priA"/>
    <property type="match status" value="1"/>
</dbReference>
<evidence type="ECO:0000256" key="4">
    <source>
        <dbReference type="ARBA" id="ARBA00022741"/>
    </source>
</evidence>
<feature type="binding site" evidence="11">
    <location>
        <position position="444"/>
    </location>
    <ligand>
        <name>Zn(2+)</name>
        <dbReference type="ChEBI" id="CHEBI:29105"/>
        <label>1</label>
    </ligand>
</feature>
<dbReference type="InterPro" id="IPR042115">
    <property type="entry name" value="PriA_3primeBD_sf"/>
</dbReference>
<dbReference type="Pfam" id="PF17764">
    <property type="entry name" value="PriA_3primeBD"/>
    <property type="match status" value="1"/>
</dbReference>
<feature type="binding site" evidence="11">
    <location>
        <position position="441"/>
    </location>
    <ligand>
        <name>Zn(2+)</name>
        <dbReference type="ChEBI" id="CHEBI:29105"/>
        <label>1</label>
    </ligand>
</feature>